<keyword evidence="1" id="KW-0472">Membrane</keyword>
<reference evidence="2 3" key="1">
    <citation type="submission" date="2016-06" db="EMBL/GenBank/DDBJ databases">
        <authorList>
            <person name="Kjaerup R.B."/>
            <person name="Dalgaard T.S."/>
            <person name="Juul-Madsen H.R."/>
        </authorList>
    </citation>
    <scope>NUCLEOTIDE SEQUENCE [LARGE SCALE GENOMIC DNA]</scope>
    <source>
        <strain evidence="2">3</strain>
    </source>
</reference>
<dbReference type="Proteomes" id="UP000199169">
    <property type="component" value="Unassembled WGS sequence"/>
</dbReference>
<name>A0A1A8XKE0_9PROT</name>
<dbReference type="AlphaFoldDB" id="A0A1A8XKE0"/>
<dbReference type="STRING" id="1860102.ACCAA_1350005"/>
<keyword evidence="1" id="KW-1133">Transmembrane helix</keyword>
<gene>
    <name evidence="2" type="ORF">ACCAA_1350005</name>
</gene>
<feature type="transmembrane region" description="Helical" evidence="1">
    <location>
        <begin position="48"/>
        <end position="70"/>
    </location>
</feature>
<accession>A0A1A8XKE0</accession>
<proteinExistence type="predicted"/>
<dbReference type="EMBL" id="FLQX01000041">
    <property type="protein sequence ID" value="SBT04408.1"/>
    <property type="molecule type" value="Genomic_DNA"/>
</dbReference>
<organism evidence="2 3">
    <name type="scientific">Candidatus Accumulibacter aalborgensis</name>
    <dbReference type="NCBI Taxonomy" id="1860102"/>
    <lineage>
        <taxon>Bacteria</taxon>
        <taxon>Pseudomonadati</taxon>
        <taxon>Pseudomonadota</taxon>
        <taxon>Betaproteobacteria</taxon>
        <taxon>Candidatus Accumulibacter</taxon>
    </lineage>
</organism>
<keyword evidence="3" id="KW-1185">Reference proteome</keyword>
<evidence type="ECO:0008006" key="4">
    <source>
        <dbReference type="Google" id="ProtNLM"/>
    </source>
</evidence>
<keyword evidence="1" id="KW-0812">Transmembrane</keyword>
<protein>
    <recommendedName>
        <fullName evidence="4">Transmembrane protein</fullName>
    </recommendedName>
</protein>
<evidence type="ECO:0000313" key="3">
    <source>
        <dbReference type="Proteomes" id="UP000199169"/>
    </source>
</evidence>
<feature type="transmembrane region" description="Helical" evidence="1">
    <location>
        <begin position="20"/>
        <end position="41"/>
    </location>
</feature>
<feature type="transmembrane region" description="Helical" evidence="1">
    <location>
        <begin position="76"/>
        <end position="97"/>
    </location>
</feature>
<evidence type="ECO:0000313" key="2">
    <source>
        <dbReference type="EMBL" id="SBT04408.1"/>
    </source>
</evidence>
<evidence type="ECO:0000256" key="1">
    <source>
        <dbReference type="SAM" id="Phobius"/>
    </source>
</evidence>
<sequence>MEKLMPASANSPRMPSLRTVFIRALLLTPVSVFVAYLLLLLFKESGGFLSDIGFVLVLPITLIGLGRSIIPSGMFWPTFFVLQLGYVFFIIYFYYYVVIRLGVIKGQGN</sequence>